<evidence type="ECO:0000256" key="2">
    <source>
        <dbReference type="ARBA" id="ARBA00023054"/>
    </source>
</evidence>
<evidence type="ECO:0000256" key="3">
    <source>
        <dbReference type="SAM" id="SignalP"/>
    </source>
</evidence>
<organism evidence="5 6">
    <name type="scientific">Actinomycetospora endophytica</name>
    <dbReference type="NCBI Taxonomy" id="2291215"/>
    <lineage>
        <taxon>Bacteria</taxon>
        <taxon>Bacillati</taxon>
        <taxon>Actinomycetota</taxon>
        <taxon>Actinomycetes</taxon>
        <taxon>Pseudonocardiales</taxon>
        <taxon>Pseudonocardiaceae</taxon>
        <taxon>Actinomycetospora</taxon>
    </lineage>
</organism>
<feature type="chain" id="PRO_5045601214" evidence="3">
    <location>
        <begin position="24"/>
        <end position="494"/>
    </location>
</feature>
<keyword evidence="2" id="KW-0175">Coiled coil</keyword>
<dbReference type="InterPro" id="IPR058627">
    <property type="entry name" value="MdtA-like_C"/>
</dbReference>
<feature type="signal peptide" evidence="3">
    <location>
        <begin position="1"/>
        <end position="23"/>
    </location>
</feature>
<evidence type="ECO:0000313" key="6">
    <source>
        <dbReference type="Proteomes" id="UP001199469"/>
    </source>
</evidence>
<evidence type="ECO:0000256" key="1">
    <source>
        <dbReference type="ARBA" id="ARBA00004196"/>
    </source>
</evidence>
<dbReference type="Pfam" id="PF25967">
    <property type="entry name" value="RND-MFP_C"/>
    <property type="match status" value="1"/>
</dbReference>
<comment type="caution">
    <text evidence="5">The sequence shown here is derived from an EMBL/GenBank/DDBJ whole genome shotgun (WGS) entry which is preliminary data.</text>
</comment>
<dbReference type="InterPro" id="IPR050465">
    <property type="entry name" value="UPF0194_transport"/>
</dbReference>
<comment type="subcellular location">
    <subcellularLocation>
        <location evidence="1">Cell envelope</location>
    </subcellularLocation>
</comment>
<evidence type="ECO:0000313" key="5">
    <source>
        <dbReference type="EMBL" id="MCD2194880.1"/>
    </source>
</evidence>
<dbReference type="PANTHER" id="PTHR32347:SF23">
    <property type="entry name" value="BLL5650 PROTEIN"/>
    <property type="match status" value="1"/>
</dbReference>
<reference evidence="5 6" key="1">
    <citation type="submission" date="2021-11" db="EMBL/GenBank/DDBJ databases">
        <title>Draft genome sequence of Actinomycetospora sp. SF1 isolated from the rhizosphere soil.</title>
        <authorList>
            <person name="Duangmal K."/>
            <person name="Chantavorakit T."/>
        </authorList>
    </citation>
    <scope>NUCLEOTIDE SEQUENCE [LARGE SCALE GENOMIC DNA]</scope>
    <source>
        <strain evidence="5 6">TBRC 5722</strain>
    </source>
</reference>
<sequence length="494" mass="48724">MTLPALAVVAALTLGACGGSGGAAPPRTAPVTRAAVSTGVESSGSVSALGATNLGFPTGGQLTSVKVSVGDQVTPGQVLATIDDFNAREQLKQAQSQLAAQQANYDRVKDGTQVDGAQNSVDAASSVVSATKKQANATLAADDAAIKAASAAIGQAQSGAAAAQAQLQSTLAACQGAYPAANAAACQSVPTAQYAVQQAQQGIQTAQQNLTTAQSKRNIDAASGNLQVASARQGQVSAQNGLDSASADRPNSLDAAAAAVDGARTQVQLAQKGLDNTTLRAPGAGTISALNGAVGEFIAPSSSTTPFAPGADAPIPGAAQAAGGAAAAGAGAASPTRPGGTQFIVMQNLARFAVVAPFQEVDAANISPQQHAVVSLDAIPDRTFDGTVMSVAPSSTAIGGSVSYYVTIALPPDDPRIHDGQSARASVTTAMSDQKISVPNAALHRQGDRATVTVVTSDGRQVPTPVTTGLVGSDRTEITSGLAEGQQVLLGASS</sequence>
<feature type="domain" description="Multidrug resistance protein MdtA-like C-terminal permuted SH3" evidence="4">
    <location>
        <begin position="436"/>
        <end position="489"/>
    </location>
</feature>
<keyword evidence="6" id="KW-1185">Reference proteome</keyword>
<evidence type="ECO:0000259" key="4">
    <source>
        <dbReference type="Pfam" id="PF25967"/>
    </source>
</evidence>
<gene>
    <name evidence="5" type="ORF">LQ327_16025</name>
</gene>
<protein>
    <submittedName>
        <fullName evidence="5">Biotin/lipoyl-binding protein</fullName>
    </submittedName>
</protein>
<dbReference type="Gene3D" id="2.40.50.100">
    <property type="match status" value="2"/>
</dbReference>
<dbReference type="Gene3D" id="1.10.287.470">
    <property type="entry name" value="Helix hairpin bin"/>
    <property type="match status" value="1"/>
</dbReference>
<dbReference type="RefSeq" id="WP_230735415.1">
    <property type="nucleotide sequence ID" value="NZ_JAJNDB010000003.1"/>
</dbReference>
<accession>A0ABS8P9D3</accession>
<dbReference type="PANTHER" id="PTHR32347">
    <property type="entry name" value="EFFLUX SYSTEM COMPONENT YKNX-RELATED"/>
    <property type="match status" value="1"/>
</dbReference>
<dbReference type="SUPFAM" id="SSF111369">
    <property type="entry name" value="HlyD-like secretion proteins"/>
    <property type="match status" value="2"/>
</dbReference>
<dbReference type="Proteomes" id="UP001199469">
    <property type="component" value="Unassembled WGS sequence"/>
</dbReference>
<name>A0ABS8P9D3_9PSEU</name>
<proteinExistence type="predicted"/>
<dbReference type="EMBL" id="JAJNDB010000003">
    <property type="protein sequence ID" value="MCD2194880.1"/>
    <property type="molecule type" value="Genomic_DNA"/>
</dbReference>
<dbReference type="Gene3D" id="2.40.420.20">
    <property type="match status" value="1"/>
</dbReference>
<dbReference type="Gene3D" id="2.40.30.170">
    <property type="match status" value="1"/>
</dbReference>
<keyword evidence="3" id="KW-0732">Signal</keyword>